<feature type="region of interest" description="Disordered" evidence="1">
    <location>
        <begin position="1"/>
        <end position="52"/>
    </location>
</feature>
<sequence length="144" mass="16847">MSLERSHLEAEQKNKRELEHKEYEAKAAIEQEKRQRQREAEEAQEKREEDEFQSLVAEMTQFGFTHSSQVSNYIVSNRLGYKYKNISGVLQMELDGTTWNFKGGFPPKIYARLCHELGLSNNGTRARALSFESFGNIEERRRGR</sequence>
<feature type="compositionally biased region" description="Basic and acidic residues" evidence="1">
    <location>
        <begin position="1"/>
        <end position="49"/>
    </location>
</feature>
<gene>
    <name evidence="2" type="ORF">DZC30_22410</name>
</gene>
<dbReference type="EMBL" id="QURR01000062">
    <property type="protein sequence ID" value="RGE39029.1"/>
    <property type="molecule type" value="Genomic_DNA"/>
</dbReference>
<evidence type="ECO:0000313" key="2">
    <source>
        <dbReference type="EMBL" id="RGE39029.1"/>
    </source>
</evidence>
<evidence type="ECO:0000256" key="1">
    <source>
        <dbReference type="SAM" id="MobiDB-lite"/>
    </source>
</evidence>
<proteinExistence type="predicted"/>
<reference evidence="2 3" key="1">
    <citation type="submission" date="2018-08" db="EMBL/GenBank/DDBJ databases">
        <title>Comamonas testosteroni strain SWCO2.</title>
        <authorList>
            <person name="Jiang N."/>
            <person name="Zhang X.Z."/>
        </authorList>
    </citation>
    <scope>NUCLEOTIDE SEQUENCE [LARGE SCALE GENOMIC DNA]</scope>
    <source>
        <strain evidence="2 3">SWCO2</strain>
    </source>
</reference>
<accession>A0A373F6F0</accession>
<keyword evidence="3" id="KW-1185">Reference proteome</keyword>
<name>A0A373F6F0_COMTE</name>
<comment type="caution">
    <text evidence="2">The sequence shown here is derived from an EMBL/GenBank/DDBJ whole genome shotgun (WGS) entry which is preliminary data.</text>
</comment>
<dbReference type="AlphaFoldDB" id="A0A373F6F0"/>
<evidence type="ECO:0000313" key="3">
    <source>
        <dbReference type="Proteomes" id="UP000261948"/>
    </source>
</evidence>
<dbReference type="OrthoDB" id="7066880at2"/>
<organism evidence="2 3">
    <name type="scientific">Comamonas testosteroni</name>
    <name type="common">Pseudomonas testosteroni</name>
    <dbReference type="NCBI Taxonomy" id="285"/>
    <lineage>
        <taxon>Bacteria</taxon>
        <taxon>Pseudomonadati</taxon>
        <taxon>Pseudomonadota</taxon>
        <taxon>Betaproteobacteria</taxon>
        <taxon>Burkholderiales</taxon>
        <taxon>Comamonadaceae</taxon>
        <taxon>Comamonas</taxon>
    </lineage>
</organism>
<protein>
    <submittedName>
        <fullName evidence="2">Uncharacterized protein</fullName>
    </submittedName>
</protein>
<dbReference type="Proteomes" id="UP000261948">
    <property type="component" value="Unassembled WGS sequence"/>
</dbReference>